<evidence type="ECO:0000313" key="1">
    <source>
        <dbReference type="EMBL" id="CDR39268.1"/>
    </source>
</evidence>
<dbReference type="STRING" id="36022.A0A061AV47"/>
<dbReference type="EMBL" id="LK052888">
    <property type="protein sequence ID" value="CDR39268.1"/>
    <property type="molecule type" value="Genomic_DNA"/>
</dbReference>
<evidence type="ECO:0000313" key="2">
    <source>
        <dbReference type="EMBL" id="ONH65683.1"/>
    </source>
</evidence>
<reference evidence="2" key="3">
    <citation type="submission" date="2017-01" db="EMBL/GenBank/DDBJ databases">
        <authorList>
            <person name="Mah S.A."/>
            <person name="Swanson W.J."/>
            <person name="Moy G.W."/>
            <person name="Vacquier V.D."/>
        </authorList>
    </citation>
    <scope>NUCLEOTIDE SEQUENCE [LARGE SCALE GENOMIC DNA]</scope>
    <source>
        <strain evidence="2">65</strain>
    </source>
</reference>
<accession>A0A061AV47</accession>
<dbReference type="VEuPathDB" id="FungiDB:BON22_4552"/>
<dbReference type="AlphaFoldDB" id="A0A061AV47"/>
<keyword evidence="3" id="KW-1185">Reference proteome</keyword>
<dbReference type="InterPro" id="IPR052308">
    <property type="entry name" value="PPR_domain-containing"/>
</dbReference>
<dbReference type="Proteomes" id="UP000189513">
    <property type="component" value="Unassembled WGS sequence"/>
</dbReference>
<reference evidence="1" key="1">
    <citation type="journal article" date="2014" name="Genome Announc.">
        <title>Genome sequence of the yeast Cyberlindnera fabianii (Hansenula fabianii).</title>
        <authorList>
            <person name="Freel K.C."/>
            <person name="Sarilar V."/>
            <person name="Neuveglise C."/>
            <person name="Devillers H."/>
            <person name="Friedrich A."/>
            <person name="Schacherer J."/>
        </authorList>
    </citation>
    <scope>NUCLEOTIDE SEQUENCE</scope>
    <source>
        <strain evidence="1">YJS4271</strain>
    </source>
</reference>
<evidence type="ECO:0000313" key="3">
    <source>
        <dbReference type="Proteomes" id="UP000189513"/>
    </source>
</evidence>
<organism evidence="1">
    <name type="scientific">Cyberlindnera fabianii</name>
    <name type="common">Yeast</name>
    <name type="synonym">Hansenula fabianii</name>
    <dbReference type="NCBI Taxonomy" id="36022"/>
    <lineage>
        <taxon>Eukaryota</taxon>
        <taxon>Fungi</taxon>
        <taxon>Dikarya</taxon>
        <taxon>Ascomycota</taxon>
        <taxon>Saccharomycotina</taxon>
        <taxon>Saccharomycetes</taxon>
        <taxon>Phaffomycetales</taxon>
        <taxon>Phaffomycetaceae</taxon>
        <taxon>Cyberlindnera</taxon>
    </lineage>
</organism>
<dbReference type="PANTHER" id="PTHR47937">
    <property type="entry name" value="PLASTID TRANSCRIPTIONALLY ACTIVE CHROMOSOME 2-LIKE PROTEIN"/>
    <property type="match status" value="1"/>
</dbReference>
<protein>
    <submittedName>
        <fullName evidence="1">CYFA0S03e01552g1_1</fullName>
    </submittedName>
</protein>
<gene>
    <name evidence="2" type="ORF">BON22_4552</name>
    <name evidence="1" type="ORF">CYFA0S_03e01552g</name>
</gene>
<dbReference type="OMA" id="ASSHCDY"/>
<dbReference type="EMBL" id="MPUK01000010">
    <property type="protein sequence ID" value="ONH65683.1"/>
    <property type="molecule type" value="Genomic_DNA"/>
</dbReference>
<dbReference type="OrthoDB" id="1908178at2759"/>
<dbReference type="InterPro" id="IPR011990">
    <property type="entry name" value="TPR-like_helical_dom_sf"/>
</dbReference>
<reference evidence="3" key="2">
    <citation type="journal article" date="2017" name="Genome Announc.">
        <title>Genome sequences of Cyberlindnera fabianii 65, Pichia kudriavzevii 129, and Saccharomyces cerevisiae 131 isolated from fermented masau fruits in Zimbabwe.</title>
        <authorList>
            <person name="van Rijswijck I.M.H."/>
            <person name="Derks M.F.L."/>
            <person name="Abee T."/>
            <person name="de Ridder D."/>
            <person name="Smid E.J."/>
        </authorList>
    </citation>
    <scope>NUCLEOTIDE SEQUENCE [LARGE SCALE GENOMIC DNA]</scope>
    <source>
        <strain evidence="3">65</strain>
    </source>
</reference>
<name>A0A061AV47_CYBFA</name>
<dbReference type="Gene3D" id="1.25.40.10">
    <property type="entry name" value="Tetratricopeptide repeat domain"/>
    <property type="match status" value="1"/>
</dbReference>
<dbReference type="PANTHER" id="PTHR47937:SF6">
    <property type="entry name" value="PENTACOTRIPEPTIDE-REPEAT REGION OF PRORP DOMAIN-CONTAINING PROTEIN"/>
    <property type="match status" value="1"/>
</dbReference>
<sequence>MSQLRQFTLDLLSKPAKYASLDALLYARPDIAAGIPAFKHQLPINQNQREVRSQRYSIPRPGYPFVPKDKYYTFLRELYPLAGTKVHHNRLYSAFIALPKPQPLHVSAHHFEDLMDRFMSVEGAHGRTAGSQSFARILTAMQKAGFPVSTKEFNTFLFLKHYDEKNVVNIKRDWMSFGRVLRDTSSMNIFLRYAVKFDDYTFFKDILDFMKKEGIKLDRMSYDCVLRYLGGNVDQDDAVDLLYGILRDGIVFDISIINTVLQSMARADDIEGIEEVVSAIVKLKAPPRPMADATSRRENSSLMMYIDSLKIQKDCSLLFAPAPTLETFKPLITHYLSRESFQPYKLISMFETMVRYNVRLTAKQLKIALRSFREHNVDVHGQLRLINVFIHDNRLRLDSKLYSELLAMCQKSARFGDETVNDIEESWQSEKTMPYWKRRDVGSDMDALALHSVGRLMAVL</sequence>
<proteinExistence type="predicted"/>